<name>A0ABQ9K7U7_9CUCU</name>
<reference evidence="1" key="1">
    <citation type="journal article" date="2023" name="Insect Mol. Biol.">
        <title>Genome sequencing provides insights into the evolution of gene families encoding plant cell wall-degrading enzymes in longhorned beetles.</title>
        <authorList>
            <person name="Shin N.R."/>
            <person name="Okamura Y."/>
            <person name="Kirsch R."/>
            <person name="Pauchet Y."/>
        </authorList>
    </citation>
    <scope>NUCLEOTIDE SEQUENCE</scope>
    <source>
        <strain evidence="1">MMC_N1</strain>
    </source>
</reference>
<comment type="caution">
    <text evidence="1">The sequence shown here is derived from an EMBL/GenBank/DDBJ whole genome shotgun (WGS) entry which is preliminary data.</text>
</comment>
<sequence>MQPILDSTTLNDGPDGEIHCRVEILLRVAMEGTLPQRLWFRYGRWCPFYGLTKKNKLSFNQWMQGVL</sequence>
<gene>
    <name evidence="1" type="ORF">NQ317_003391</name>
</gene>
<accession>A0ABQ9K7U7</accession>
<dbReference type="Proteomes" id="UP001162164">
    <property type="component" value="Unassembled WGS sequence"/>
</dbReference>
<dbReference type="EMBL" id="JAPWTJ010000003">
    <property type="protein sequence ID" value="KAJ8986096.1"/>
    <property type="molecule type" value="Genomic_DNA"/>
</dbReference>
<organism evidence="1 2">
    <name type="scientific">Molorchus minor</name>
    <dbReference type="NCBI Taxonomy" id="1323400"/>
    <lineage>
        <taxon>Eukaryota</taxon>
        <taxon>Metazoa</taxon>
        <taxon>Ecdysozoa</taxon>
        <taxon>Arthropoda</taxon>
        <taxon>Hexapoda</taxon>
        <taxon>Insecta</taxon>
        <taxon>Pterygota</taxon>
        <taxon>Neoptera</taxon>
        <taxon>Endopterygota</taxon>
        <taxon>Coleoptera</taxon>
        <taxon>Polyphaga</taxon>
        <taxon>Cucujiformia</taxon>
        <taxon>Chrysomeloidea</taxon>
        <taxon>Cerambycidae</taxon>
        <taxon>Lamiinae</taxon>
        <taxon>Monochamini</taxon>
        <taxon>Molorchus</taxon>
    </lineage>
</organism>
<protein>
    <submittedName>
        <fullName evidence="1">Uncharacterized protein</fullName>
    </submittedName>
</protein>
<evidence type="ECO:0000313" key="1">
    <source>
        <dbReference type="EMBL" id="KAJ8986096.1"/>
    </source>
</evidence>
<keyword evidence="2" id="KW-1185">Reference proteome</keyword>
<proteinExistence type="predicted"/>
<evidence type="ECO:0000313" key="2">
    <source>
        <dbReference type="Proteomes" id="UP001162164"/>
    </source>
</evidence>